<accession>A0A6G8S049</accession>
<feature type="domain" description="Thioesterase" evidence="2">
    <location>
        <begin position="2"/>
        <end position="225"/>
    </location>
</feature>
<evidence type="ECO:0000313" key="3">
    <source>
        <dbReference type="EMBL" id="QIO07485.1"/>
    </source>
</evidence>
<dbReference type="Gene3D" id="3.40.50.1820">
    <property type="entry name" value="alpha/beta hydrolase"/>
    <property type="match status" value="1"/>
</dbReference>
<dbReference type="Pfam" id="PF00975">
    <property type="entry name" value="Thioesterase"/>
    <property type="match status" value="1"/>
</dbReference>
<dbReference type="PANTHER" id="PTHR11487">
    <property type="entry name" value="THIOESTERASE"/>
    <property type="match status" value="1"/>
</dbReference>
<comment type="similarity">
    <text evidence="1">Belongs to the thioesterase family.</text>
</comment>
<gene>
    <name evidence="3" type="ORF">G8E00_09325</name>
</gene>
<dbReference type="AlphaFoldDB" id="A0A6G8S049"/>
<dbReference type="InterPro" id="IPR001031">
    <property type="entry name" value="Thioesterase"/>
</dbReference>
<dbReference type="PANTHER" id="PTHR11487:SF0">
    <property type="entry name" value="S-ACYL FATTY ACID SYNTHASE THIOESTERASE, MEDIUM CHAIN"/>
    <property type="match status" value="1"/>
</dbReference>
<dbReference type="GO" id="GO:0008610">
    <property type="term" value="P:lipid biosynthetic process"/>
    <property type="evidence" value="ECO:0007669"/>
    <property type="project" value="TreeGrafter"/>
</dbReference>
<evidence type="ECO:0000313" key="4">
    <source>
        <dbReference type="Proteomes" id="UP000502297"/>
    </source>
</evidence>
<organism evidence="3 4">
    <name type="scientific">Acinetobacter shaoyimingii</name>
    <dbReference type="NCBI Taxonomy" id="2715164"/>
    <lineage>
        <taxon>Bacteria</taxon>
        <taxon>Pseudomonadati</taxon>
        <taxon>Pseudomonadota</taxon>
        <taxon>Gammaproteobacteria</taxon>
        <taxon>Moraxellales</taxon>
        <taxon>Moraxellaceae</taxon>
        <taxon>Acinetobacter</taxon>
    </lineage>
</organism>
<dbReference type="InterPro" id="IPR012223">
    <property type="entry name" value="TEII"/>
</dbReference>
<evidence type="ECO:0000259" key="2">
    <source>
        <dbReference type="Pfam" id="PF00975"/>
    </source>
</evidence>
<protein>
    <submittedName>
        <fullName evidence="3">Thioesterase</fullName>
    </submittedName>
</protein>
<dbReference type="SUPFAM" id="SSF53474">
    <property type="entry name" value="alpha/beta-Hydrolases"/>
    <property type="match status" value="1"/>
</dbReference>
<proteinExistence type="inferred from homology"/>
<reference evidence="3 4" key="1">
    <citation type="submission" date="2020-03" db="EMBL/GenBank/DDBJ databases">
        <authorList>
            <person name="Zhu W."/>
        </authorList>
    </citation>
    <scope>NUCLEOTIDE SEQUENCE [LARGE SCALE GENOMIC DNA]</scope>
    <source>
        <strain evidence="3 4">323-1</strain>
    </source>
</reference>
<sequence length="240" mass="27804">MFCLPPAGCNANIYFPWKKQVSDDINIIPLEYPGHGTKLSQPFINHVDLLAEHLMNEMLAYSDTPFILFGHSLGGGLIWKILEKLQHHPMLQQLKLIMISSRPEHDYAQHLTQKHLLNDQDILQEIRKYNYLPDQVLNNPSLLQFCLKVIRHDFALSDQLIAEKVKQTSIPLMAFYGKDDPDIPNAIMMEAWQKHTTAWLGCQILSGNHFYFTEPRVLKQLLQYIQDIVQQHLMPPQSIL</sequence>
<dbReference type="EMBL" id="CP049801">
    <property type="protein sequence ID" value="QIO07485.1"/>
    <property type="molecule type" value="Genomic_DNA"/>
</dbReference>
<name>A0A6G8S049_9GAMM</name>
<dbReference type="InterPro" id="IPR029058">
    <property type="entry name" value="AB_hydrolase_fold"/>
</dbReference>
<keyword evidence="4" id="KW-1185">Reference proteome</keyword>
<dbReference type="KEGG" id="asha:G8E00_09325"/>
<dbReference type="Proteomes" id="UP000502297">
    <property type="component" value="Chromosome"/>
</dbReference>
<evidence type="ECO:0000256" key="1">
    <source>
        <dbReference type="ARBA" id="ARBA00007169"/>
    </source>
</evidence>